<dbReference type="STRING" id="409849.ENSPMGP00000021498"/>
<dbReference type="PANTHER" id="PTHR13136:SF11">
    <property type="entry name" value="TESTIS-EXPRESSED PROTEIN 30"/>
    <property type="match status" value="1"/>
</dbReference>
<dbReference type="Ensembl" id="ENSPMGT00000022902.1">
    <property type="protein sequence ID" value="ENSPMGP00000021498.1"/>
    <property type="gene ID" value="ENSPMGG00000017414.1"/>
</dbReference>
<dbReference type="PANTHER" id="PTHR13136">
    <property type="entry name" value="TESTIS DEVELOPMENT PROTEIN PRTD"/>
    <property type="match status" value="1"/>
</dbReference>
<keyword evidence="3" id="KW-1185">Reference proteome</keyword>
<dbReference type="Gene3D" id="3.40.50.1820">
    <property type="entry name" value="alpha/beta hydrolase"/>
    <property type="match status" value="2"/>
</dbReference>
<dbReference type="SUPFAM" id="SSF53474">
    <property type="entry name" value="alpha/beta-Hydrolases"/>
    <property type="match status" value="1"/>
</dbReference>
<evidence type="ECO:0000313" key="2">
    <source>
        <dbReference type="Ensembl" id="ENSPMGP00000021498.1"/>
    </source>
</evidence>
<dbReference type="Pfam" id="PF20408">
    <property type="entry name" value="Abhydrolase_11"/>
    <property type="match status" value="1"/>
</dbReference>
<reference evidence="2" key="2">
    <citation type="submission" date="2025-09" db="UniProtKB">
        <authorList>
            <consortium name="Ensembl"/>
        </authorList>
    </citation>
    <scope>IDENTIFICATION</scope>
</reference>
<name>A0A3B4AWK1_9GOBI</name>
<dbReference type="AlphaFoldDB" id="A0A3B4AWK1"/>
<organism evidence="2 3">
    <name type="scientific">Periophthalmus magnuspinnatus</name>
    <dbReference type="NCBI Taxonomy" id="409849"/>
    <lineage>
        <taxon>Eukaryota</taxon>
        <taxon>Metazoa</taxon>
        <taxon>Chordata</taxon>
        <taxon>Craniata</taxon>
        <taxon>Vertebrata</taxon>
        <taxon>Euteleostomi</taxon>
        <taxon>Actinopterygii</taxon>
        <taxon>Neopterygii</taxon>
        <taxon>Teleostei</taxon>
        <taxon>Neoteleostei</taxon>
        <taxon>Acanthomorphata</taxon>
        <taxon>Gobiaria</taxon>
        <taxon>Gobiiformes</taxon>
        <taxon>Gobioidei</taxon>
        <taxon>Gobiidae</taxon>
        <taxon>Oxudercinae</taxon>
        <taxon>Periophthalmus</taxon>
    </lineage>
</organism>
<protein>
    <recommendedName>
        <fullName evidence="1">KANL3/Tex30 alpha/beta hydrolase-like domain-containing protein</fullName>
    </recommendedName>
</protein>
<dbReference type="InterPro" id="IPR046879">
    <property type="entry name" value="KANL3/Tex30_Abhydrolase"/>
</dbReference>
<evidence type="ECO:0000313" key="3">
    <source>
        <dbReference type="Proteomes" id="UP000261520"/>
    </source>
</evidence>
<proteinExistence type="predicted"/>
<reference evidence="2" key="1">
    <citation type="submission" date="2025-08" db="UniProtKB">
        <authorList>
            <consortium name="Ensembl"/>
        </authorList>
    </citation>
    <scope>IDENTIFICATION</scope>
</reference>
<dbReference type="InterPro" id="IPR029058">
    <property type="entry name" value="AB_hydrolase_fold"/>
</dbReference>
<accession>A0A3B4AWK1</accession>
<sequence length="198" mass="21644">LQSAQETLLIPFGAKQLSAVLCRPTVPLQDGADVGVILSHGAGGDMNFRQLVSLAHTLAAKGFLCLQFWPSTGRSMGSRVAVALLRQLSDGTEDAARGLICLSFPLHTASQRDTYHQRSQDLRQLPQQTTVLFVSGTQDDMCDRDLLNKTVEDMKAQVDVLWLNGGSHGLAVKGRSEDSVMEEVNSYVTMWISKQVTR</sequence>
<dbReference type="Proteomes" id="UP000261520">
    <property type="component" value="Unplaced"/>
</dbReference>
<evidence type="ECO:0000259" key="1">
    <source>
        <dbReference type="Pfam" id="PF20408"/>
    </source>
</evidence>
<feature type="domain" description="KANL3/Tex30 alpha/beta hydrolase-like" evidence="1">
    <location>
        <begin position="72"/>
        <end position="188"/>
    </location>
</feature>
<dbReference type="InterPro" id="IPR026555">
    <property type="entry name" value="NSL3/Tex30"/>
</dbReference>